<dbReference type="Gene3D" id="2.130.10.10">
    <property type="entry name" value="YVTN repeat-like/Quinoprotein amine dehydrogenase"/>
    <property type="match status" value="1"/>
</dbReference>
<evidence type="ECO:0000313" key="9">
    <source>
        <dbReference type="Proteomes" id="UP000002195"/>
    </source>
</evidence>
<organism evidence="8 9">
    <name type="scientific">Dictyostelium discoideum</name>
    <name type="common">Social amoeba</name>
    <dbReference type="NCBI Taxonomy" id="44689"/>
    <lineage>
        <taxon>Eukaryota</taxon>
        <taxon>Amoebozoa</taxon>
        <taxon>Evosea</taxon>
        <taxon>Eumycetozoa</taxon>
        <taxon>Dictyostelia</taxon>
        <taxon>Dictyosteliales</taxon>
        <taxon>Dictyosteliaceae</taxon>
        <taxon>Dictyostelium</taxon>
    </lineage>
</organism>
<dbReference type="PaxDb" id="44689-DDB0237560"/>
<feature type="compositionally biased region" description="Low complexity" evidence="7">
    <location>
        <begin position="1"/>
        <end position="11"/>
    </location>
</feature>
<dbReference type="AlphaFoldDB" id="Q55BA1"/>
<evidence type="ECO:0000256" key="2">
    <source>
        <dbReference type="ARBA" id="ARBA00022552"/>
    </source>
</evidence>
<dbReference type="SMR" id="Q55BA1"/>
<reference evidence="8 9" key="1">
    <citation type="journal article" date="2005" name="Nature">
        <title>The genome of the social amoeba Dictyostelium discoideum.</title>
        <authorList>
            <consortium name="The Dictyostelium discoideum Sequencing Consortium"/>
            <person name="Eichinger L."/>
            <person name="Pachebat J.A."/>
            <person name="Glockner G."/>
            <person name="Rajandream M.A."/>
            <person name="Sucgang R."/>
            <person name="Berriman M."/>
            <person name="Song J."/>
            <person name="Olsen R."/>
            <person name="Szafranski K."/>
            <person name="Xu Q."/>
            <person name="Tunggal B."/>
            <person name="Kummerfeld S."/>
            <person name="Madera M."/>
            <person name="Konfortov B.A."/>
            <person name="Rivero F."/>
            <person name="Bankier A.T."/>
            <person name="Lehmann R."/>
            <person name="Hamlin N."/>
            <person name="Davies R."/>
            <person name="Gaudet P."/>
            <person name="Fey P."/>
            <person name="Pilcher K."/>
            <person name="Chen G."/>
            <person name="Saunders D."/>
            <person name="Sodergren E."/>
            <person name="Davis P."/>
            <person name="Kerhornou A."/>
            <person name="Nie X."/>
            <person name="Hall N."/>
            <person name="Anjard C."/>
            <person name="Hemphill L."/>
            <person name="Bason N."/>
            <person name="Farbrother P."/>
            <person name="Desany B."/>
            <person name="Just E."/>
            <person name="Morio T."/>
            <person name="Rost R."/>
            <person name="Churcher C."/>
            <person name="Cooper J."/>
            <person name="Haydock S."/>
            <person name="van Driessche N."/>
            <person name="Cronin A."/>
            <person name="Goodhead I."/>
            <person name="Muzny D."/>
            <person name="Mourier T."/>
            <person name="Pain A."/>
            <person name="Lu M."/>
            <person name="Harper D."/>
            <person name="Lindsay R."/>
            <person name="Hauser H."/>
            <person name="James K."/>
            <person name="Quiles M."/>
            <person name="Madan Babu M."/>
            <person name="Saito T."/>
            <person name="Buchrieser C."/>
            <person name="Wardroper A."/>
            <person name="Felder M."/>
            <person name="Thangavelu M."/>
            <person name="Johnson D."/>
            <person name="Knights A."/>
            <person name="Loulseged H."/>
            <person name="Mungall K."/>
            <person name="Oliver K."/>
            <person name="Price C."/>
            <person name="Quail M.A."/>
            <person name="Urushihara H."/>
            <person name="Hernandez J."/>
            <person name="Rabbinowitsch E."/>
            <person name="Steffen D."/>
            <person name="Sanders M."/>
            <person name="Ma J."/>
            <person name="Kohara Y."/>
            <person name="Sharp S."/>
            <person name="Simmonds M."/>
            <person name="Spiegler S."/>
            <person name="Tivey A."/>
            <person name="Sugano S."/>
            <person name="White B."/>
            <person name="Walker D."/>
            <person name="Woodward J."/>
            <person name="Winckler T."/>
            <person name="Tanaka Y."/>
            <person name="Shaulsky G."/>
            <person name="Schleicher M."/>
            <person name="Weinstock G."/>
            <person name="Rosenthal A."/>
            <person name="Cox E.C."/>
            <person name="Chisholm R.L."/>
            <person name="Gibbs R."/>
            <person name="Loomis W.F."/>
            <person name="Platzer M."/>
            <person name="Kay R.R."/>
            <person name="Williams J."/>
            <person name="Dear P.H."/>
            <person name="Noegel A.A."/>
            <person name="Barrell B."/>
            <person name="Kuspa A."/>
        </authorList>
    </citation>
    <scope>NUCLEOTIDE SEQUENCE [LARGE SCALE GENOMIC DNA]</scope>
    <source>
        <strain evidence="8 9">AX4</strain>
    </source>
</reference>
<sequence length="520" mass="59721">MTKKTTTSTTLTKKRPLNEVTTKKSTTNLTKKKPLKQVTTKKPIEVEKPAWNDEEDEDEDENENSDEKINNTIEEEEEKEEKVEENEEEKIKENEEEKGDNNEEEEDEKIVKKTKVSNESAWADEEDVGKFKNRSLLSVTPEWAKIKEKGEDDKEEENVFNSNKNLVNNNEFRILQDRTRSSLTSKVTGVAYGSNGNVFMADSKGIFKVFSREIEASKIYDKQLYESKFVDFSITNLYYIEKSNEVIITGLDKEYYFTFDVKSEKITKRPLRVGKNYLKKSAISEEYFSISDSTGRIMMISTASKTIVNEVRMPSAEITTMKFSSNGKILLISSEGYIFCYNVDSMSMIHKFKDYGNFGLNSITTITCSPNGNYLVTGSQSGIINSYRFSDCMEQTTPKPLKIIDSIVYPITGLEFSPNSLMLLASSEFDKLSSKLILYPSHQTFKNFKLSCKVESFCFSQNSQRLLIGEEDGSLTLLRFKPIIINNNKNFKNNNKNNKKYNNNKNNKNNNKNKNNKNKK</sequence>
<protein>
    <submittedName>
        <fullName evidence="8">WD40 repeat-containing protein</fullName>
    </submittedName>
</protein>
<dbReference type="InterPro" id="IPR036322">
    <property type="entry name" value="WD40_repeat_dom_sf"/>
</dbReference>
<evidence type="ECO:0000256" key="1">
    <source>
        <dbReference type="ARBA" id="ARBA00004604"/>
    </source>
</evidence>
<evidence type="ECO:0000313" key="8">
    <source>
        <dbReference type="EMBL" id="EAL71750.1"/>
    </source>
</evidence>
<dbReference type="GO" id="GO:0032040">
    <property type="term" value="C:small-subunit processome"/>
    <property type="evidence" value="ECO:0000318"/>
    <property type="project" value="GO_Central"/>
</dbReference>
<feature type="compositionally biased region" description="Low complexity" evidence="7">
    <location>
        <begin position="489"/>
        <end position="513"/>
    </location>
</feature>
<dbReference type="OMA" id="KIRMWEI"/>
<feature type="compositionally biased region" description="Basic and acidic residues" evidence="7">
    <location>
        <begin position="89"/>
        <end position="101"/>
    </location>
</feature>
<dbReference type="STRING" id="44689.Q55BA1"/>
<evidence type="ECO:0000256" key="6">
    <source>
        <dbReference type="ARBA" id="ARBA00025767"/>
    </source>
</evidence>
<dbReference type="KEGG" id="ddi:DDB_G0271240"/>
<dbReference type="SMART" id="SM00320">
    <property type="entry name" value="WD40"/>
    <property type="match status" value="4"/>
</dbReference>
<dbReference type="Reactome" id="R-DDI-6791226">
    <property type="pathway name" value="Major pathway of rRNA processing in the nucleolus and cytosol"/>
</dbReference>
<dbReference type="HOGENOM" id="CLU_524223_0_0_1"/>
<dbReference type="InterPro" id="IPR015943">
    <property type="entry name" value="WD40/YVTN_repeat-like_dom_sf"/>
</dbReference>
<comment type="subcellular location">
    <subcellularLocation>
        <location evidence="1">Nucleus</location>
        <location evidence="1">Nucleolus</location>
    </subcellularLocation>
</comment>
<dbReference type="GO" id="GO:0006364">
    <property type="term" value="P:rRNA processing"/>
    <property type="evidence" value="ECO:0007669"/>
    <property type="project" value="UniProtKB-KW"/>
</dbReference>
<evidence type="ECO:0000256" key="5">
    <source>
        <dbReference type="ARBA" id="ARBA00023242"/>
    </source>
</evidence>
<dbReference type="SUPFAM" id="SSF50978">
    <property type="entry name" value="WD40 repeat-like"/>
    <property type="match status" value="1"/>
</dbReference>
<dbReference type="GeneID" id="8617904"/>
<dbReference type="GO" id="GO:0034388">
    <property type="term" value="C:Pwp2p-containing subcomplex of 90S preribosome"/>
    <property type="evidence" value="ECO:0000318"/>
    <property type="project" value="GO_Central"/>
</dbReference>
<dbReference type="InterPro" id="IPR001680">
    <property type="entry name" value="WD40_rpt"/>
</dbReference>
<dbReference type="Pfam" id="PF00400">
    <property type="entry name" value="WD40"/>
    <property type="match status" value="1"/>
</dbReference>
<accession>Q55BA1</accession>
<keyword evidence="9" id="KW-1185">Reference proteome</keyword>
<keyword evidence="3" id="KW-0853">WD repeat</keyword>
<comment type="caution">
    <text evidence="8">The sequence shown here is derived from an EMBL/GenBank/DDBJ whole genome shotgun (WGS) entry which is preliminary data.</text>
</comment>
<name>Q55BA1_DICDI</name>
<feature type="compositionally biased region" description="Acidic residues" evidence="7">
    <location>
        <begin position="52"/>
        <end position="64"/>
    </location>
</feature>
<dbReference type="PhylomeDB" id="Q55BA1"/>
<dbReference type="PANTHER" id="PTHR18359:SF0">
    <property type="entry name" value="U3 SMALL NUCLEOLAR RNA-ASSOCIATED PROTEIN 18 HOMOLOG"/>
    <property type="match status" value="1"/>
</dbReference>
<dbReference type="EMBL" id="AAFI02000006">
    <property type="protein sequence ID" value="EAL71750.1"/>
    <property type="molecule type" value="Genomic_DNA"/>
</dbReference>
<dbReference type="FunCoup" id="Q55BA1">
    <property type="interactions" value="150"/>
</dbReference>
<dbReference type="eggNOG" id="KOG2055">
    <property type="taxonomic scope" value="Eukaryota"/>
</dbReference>
<dbReference type="InParanoid" id="Q55BA1"/>
<dbReference type="InterPro" id="IPR045161">
    <property type="entry name" value="Utp18"/>
</dbReference>
<gene>
    <name evidence="8" type="primary">utp18</name>
    <name evidence="8" type="ORF">DDB_G0271240</name>
</gene>
<evidence type="ECO:0000256" key="3">
    <source>
        <dbReference type="ARBA" id="ARBA00022574"/>
    </source>
</evidence>
<feature type="region of interest" description="Disordered" evidence="7">
    <location>
        <begin position="489"/>
        <end position="520"/>
    </location>
</feature>
<keyword evidence="2" id="KW-0698">rRNA processing</keyword>
<proteinExistence type="inferred from homology"/>
<feature type="compositionally biased region" description="Basic and acidic residues" evidence="7">
    <location>
        <begin position="42"/>
        <end position="51"/>
    </location>
</feature>
<comment type="similarity">
    <text evidence="6">Belongs to the WD repeat UTP18 family.</text>
</comment>
<dbReference type="Proteomes" id="UP000002195">
    <property type="component" value="Unassembled WGS sequence"/>
</dbReference>
<keyword evidence="5" id="KW-0539">Nucleus</keyword>
<keyword evidence="4" id="KW-0677">Repeat</keyword>
<feature type="compositionally biased region" description="Acidic residues" evidence="7">
    <location>
        <begin position="73"/>
        <end position="88"/>
    </location>
</feature>
<feature type="region of interest" description="Disordered" evidence="7">
    <location>
        <begin position="1"/>
        <end position="113"/>
    </location>
</feature>
<dbReference type="PANTHER" id="PTHR18359">
    <property type="entry name" value="WD-REPEAT PROTEIN-RELATED"/>
    <property type="match status" value="1"/>
</dbReference>
<evidence type="ECO:0000256" key="7">
    <source>
        <dbReference type="SAM" id="MobiDB-lite"/>
    </source>
</evidence>
<dbReference type="RefSeq" id="XP_645711.1">
    <property type="nucleotide sequence ID" value="XM_640619.1"/>
</dbReference>
<dbReference type="dictyBase" id="DDB_G0271240">
    <property type="gene designation" value="utp18"/>
</dbReference>
<evidence type="ECO:0000256" key="4">
    <source>
        <dbReference type="ARBA" id="ARBA00022737"/>
    </source>
</evidence>
<dbReference type="VEuPathDB" id="AmoebaDB:DDB_G0271240"/>